<feature type="region of interest" description="Disordered" evidence="1">
    <location>
        <begin position="48"/>
        <end position="97"/>
    </location>
</feature>
<feature type="compositionally biased region" description="Polar residues" evidence="1">
    <location>
        <begin position="77"/>
        <end position="90"/>
    </location>
</feature>
<reference evidence="3" key="1">
    <citation type="journal article" date="2013" name="Genetics">
        <title>The draft genome and transcriptome of Panagrellus redivivus are shaped by the harsh demands of a free-living lifestyle.</title>
        <authorList>
            <person name="Srinivasan J."/>
            <person name="Dillman A.R."/>
            <person name="Macchietto M.G."/>
            <person name="Heikkinen L."/>
            <person name="Lakso M."/>
            <person name="Fracchia K.M."/>
            <person name="Antoshechkin I."/>
            <person name="Mortazavi A."/>
            <person name="Wong G."/>
            <person name="Sternberg P.W."/>
        </authorList>
    </citation>
    <scope>NUCLEOTIDE SEQUENCE [LARGE SCALE GENOMIC DNA]</scope>
    <source>
        <strain evidence="3">MT8872</strain>
    </source>
</reference>
<keyword evidence="3" id="KW-1185">Reference proteome</keyword>
<feature type="transmembrane region" description="Helical" evidence="2">
    <location>
        <begin position="297"/>
        <end position="318"/>
    </location>
</feature>
<accession>A0A7E4V9I3</accession>
<reference evidence="4" key="2">
    <citation type="submission" date="2020-10" db="UniProtKB">
        <authorList>
            <consortium name="WormBaseParasite"/>
        </authorList>
    </citation>
    <scope>IDENTIFICATION</scope>
</reference>
<keyword evidence="2" id="KW-1133">Transmembrane helix</keyword>
<name>A0A7E4V9I3_PANRE</name>
<sequence length="372" mass="41001">MSDDKHLMFPRRRAITSLFLDLPLLIGTSRIELTKSIRLKGEGEFIRRRGAGSSHPASMQAQPSQLPPSPRAHYSGSRGNTYGSSHTATPQLRRFPDGFGPSVSPQFHRRQGTPLMGMAHPLPSKSIGLNDTTESGTSVPQIMYLQRSPLETHKARMQHKLKSSLSSLATLCLISAFTAYFSYRYADTTNYSPQTGDKAEHIFGHPIHVSFRLREALFVASWCTFLSSLGTVVIVGCQLFFALKVTKDQPDRAEVALTFLAEGKYVRVPVVVAWFVSIITFVFLLAITPFRMSLENIPKGICIAVGIIVAVSFLFGVIQAVYSFCRIDPQVVATHYSLDERFDYEPSGRSGLSAFAPGTVNSTNGVNYSTLV</sequence>
<feature type="transmembrane region" description="Helical" evidence="2">
    <location>
        <begin position="264"/>
        <end position="285"/>
    </location>
</feature>
<dbReference type="AlphaFoldDB" id="A0A7E4V9I3"/>
<evidence type="ECO:0000256" key="2">
    <source>
        <dbReference type="SAM" id="Phobius"/>
    </source>
</evidence>
<dbReference type="Pfam" id="PF15038">
    <property type="entry name" value="Jiraiya"/>
    <property type="match status" value="1"/>
</dbReference>
<evidence type="ECO:0000256" key="1">
    <source>
        <dbReference type="SAM" id="MobiDB-lite"/>
    </source>
</evidence>
<protein>
    <submittedName>
        <fullName evidence="4">MARVEL domain-containing protein</fullName>
    </submittedName>
</protein>
<dbReference type="InterPro" id="IPR029201">
    <property type="entry name" value="Jiraiya"/>
</dbReference>
<proteinExistence type="predicted"/>
<organism evidence="3 4">
    <name type="scientific">Panagrellus redivivus</name>
    <name type="common">Microworm</name>
    <dbReference type="NCBI Taxonomy" id="6233"/>
    <lineage>
        <taxon>Eukaryota</taxon>
        <taxon>Metazoa</taxon>
        <taxon>Ecdysozoa</taxon>
        <taxon>Nematoda</taxon>
        <taxon>Chromadorea</taxon>
        <taxon>Rhabditida</taxon>
        <taxon>Tylenchina</taxon>
        <taxon>Panagrolaimomorpha</taxon>
        <taxon>Panagrolaimoidea</taxon>
        <taxon>Panagrolaimidae</taxon>
        <taxon>Panagrellus</taxon>
    </lineage>
</organism>
<keyword evidence="2" id="KW-0472">Membrane</keyword>
<feature type="transmembrane region" description="Helical" evidence="2">
    <location>
        <begin position="164"/>
        <end position="183"/>
    </location>
</feature>
<dbReference type="WBParaSite" id="Pan_g18228.t1">
    <property type="protein sequence ID" value="Pan_g18228.t1"/>
    <property type="gene ID" value="Pan_g18228"/>
</dbReference>
<dbReference type="Proteomes" id="UP000492821">
    <property type="component" value="Unassembled WGS sequence"/>
</dbReference>
<evidence type="ECO:0000313" key="3">
    <source>
        <dbReference type="Proteomes" id="UP000492821"/>
    </source>
</evidence>
<feature type="transmembrane region" description="Helical" evidence="2">
    <location>
        <begin position="219"/>
        <end position="243"/>
    </location>
</feature>
<feature type="compositionally biased region" description="Polar residues" evidence="1">
    <location>
        <begin position="55"/>
        <end position="64"/>
    </location>
</feature>
<evidence type="ECO:0000313" key="4">
    <source>
        <dbReference type="WBParaSite" id="Pan_g18228.t1"/>
    </source>
</evidence>
<keyword evidence="2" id="KW-0812">Transmembrane</keyword>